<feature type="binding site" evidence="11">
    <location>
        <position position="122"/>
    </location>
    <ligand>
        <name>NAD(+)</name>
        <dbReference type="ChEBI" id="CHEBI:57540"/>
    </ligand>
</feature>
<dbReference type="GO" id="GO:0006065">
    <property type="term" value="P:UDP-glucuronate biosynthetic process"/>
    <property type="evidence" value="ECO:0007669"/>
    <property type="project" value="UniProtKB-UniPathway"/>
</dbReference>
<dbReference type="Pfam" id="PF03720">
    <property type="entry name" value="UDPG_MGDP_dh_C"/>
    <property type="match status" value="1"/>
</dbReference>
<dbReference type="GO" id="GO:0003979">
    <property type="term" value="F:UDP-glucose 6-dehydrogenase activity"/>
    <property type="evidence" value="ECO:0007669"/>
    <property type="project" value="UniProtKB-EC"/>
</dbReference>
<keyword evidence="5 8" id="KW-0560">Oxidoreductase</keyword>
<dbReference type="PIRSF" id="PIRSF500134">
    <property type="entry name" value="UDPglc_DH_bac"/>
    <property type="match status" value="1"/>
</dbReference>
<dbReference type="UniPathway" id="UPA00038">
    <property type="reaction ID" value="UER00491"/>
</dbReference>
<feature type="binding site" evidence="10">
    <location>
        <position position="207"/>
    </location>
    <ligand>
        <name>substrate</name>
    </ligand>
</feature>
<evidence type="ECO:0000256" key="8">
    <source>
        <dbReference type="PIRNR" id="PIRNR000124"/>
    </source>
</evidence>
<feature type="binding site" evidence="11">
    <location>
        <position position="35"/>
    </location>
    <ligand>
        <name>NAD(+)</name>
        <dbReference type="ChEBI" id="CHEBI:57540"/>
    </ligand>
</feature>
<comment type="similarity">
    <text evidence="2 8">Belongs to the UDP-glucose/GDP-mannose dehydrogenase family.</text>
</comment>
<feature type="binding site" evidence="10">
    <location>
        <position position="324"/>
    </location>
    <ligand>
        <name>substrate</name>
    </ligand>
</feature>
<dbReference type="PROSITE" id="PS51257">
    <property type="entry name" value="PROKAR_LIPOPROTEIN"/>
    <property type="match status" value="1"/>
</dbReference>
<dbReference type="InterPro" id="IPR001732">
    <property type="entry name" value="UDP-Glc/GDP-Man_DH_N"/>
</dbReference>
<dbReference type="Pfam" id="PF00984">
    <property type="entry name" value="UDPG_MGDP_dh"/>
    <property type="match status" value="1"/>
</dbReference>
<dbReference type="EC" id="1.1.1.22" evidence="3 8"/>
<organism evidence="14">
    <name type="scientific">Aureimonas frigidaquae</name>
    <dbReference type="NCBI Taxonomy" id="424757"/>
    <lineage>
        <taxon>Bacteria</taxon>
        <taxon>Pseudomonadati</taxon>
        <taxon>Pseudomonadota</taxon>
        <taxon>Alphaproteobacteria</taxon>
        <taxon>Hyphomicrobiales</taxon>
        <taxon>Aurantimonadaceae</taxon>
        <taxon>Aureimonas</taxon>
    </lineage>
</organism>
<dbReference type="InterPro" id="IPR014026">
    <property type="entry name" value="UDP-Glc/GDP-Man_DH_dimer"/>
</dbReference>
<dbReference type="GO" id="GO:0000271">
    <property type="term" value="P:polysaccharide biosynthetic process"/>
    <property type="evidence" value="ECO:0007669"/>
    <property type="project" value="InterPro"/>
</dbReference>
<evidence type="ECO:0000256" key="4">
    <source>
        <dbReference type="ARBA" id="ARBA00015132"/>
    </source>
</evidence>
<dbReference type="SUPFAM" id="SSF52413">
    <property type="entry name" value="UDP-glucose/GDP-mannose dehydrogenase C-terminal domain"/>
    <property type="match status" value="1"/>
</dbReference>
<accession>A0A0P0Z2U7</accession>
<evidence type="ECO:0000256" key="2">
    <source>
        <dbReference type="ARBA" id="ARBA00006601"/>
    </source>
</evidence>
<evidence type="ECO:0000256" key="9">
    <source>
        <dbReference type="PIRSR" id="PIRSR500134-1"/>
    </source>
</evidence>
<feature type="region of interest" description="Disordered" evidence="12">
    <location>
        <begin position="439"/>
        <end position="471"/>
    </location>
</feature>
<dbReference type="InterPro" id="IPR017476">
    <property type="entry name" value="UDP-Glc/GDP-Man"/>
</dbReference>
<reference evidence="14" key="1">
    <citation type="journal article" date="2015" name="Proc. Natl. Acad. Sci. U.S.A.">
        <title>Bacterial clade with the ribosomal RNA operon on a small plasmid rather than the chromosome.</title>
        <authorList>
            <person name="Anda M."/>
            <person name="Ohtsubo Y."/>
            <person name="Okubo T."/>
            <person name="Sugawara M."/>
            <person name="Nagata Y."/>
            <person name="Tsuda M."/>
            <person name="Minamisawa K."/>
            <person name="Mitsui H."/>
        </authorList>
    </citation>
    <scope>NUCLEOTIDE SEQUENCE</scope>
    <source>
        <strain evidence="14">JCM 14755</strain>
    </source>
</reference>
<dbReference type="RefSeq" id="WP_083507611.1">
    <property type="nucleotide sequence ID" value="NZ_BBWR01000002.1"/>
</dbReference>
<dbReference type="PIRSF" id="PIRSF000124">
    <property type="entry name" value="UDPglc_GDPman_dh"/>
    <property type="match status" value="1"/>
</dbReference>
<evidence type="ECO:0000259" key="13">
    <source>
        <dbReference type="SMART" id="SM00984"/>
    </source>
</evidence>
<dbReference type="OrthoDB" id="9803238at2"/>
<evidence type="ECO:0000256" key="11">
    <source>
        <dbReference type="PIRSR" id="PIRSR500134-3"/>
    </source>
</evidence>
<evidence type="ECO:0000256" key="10">
    <source>
        <dbReference type="PIRSR" id="PIRSR500134-2"/>
    </source>
</evidence>
<dbReference type="AlphaFoldDB" id="A0A0P0Z2U7"/>
<dbReference type="InterPro" id="IPR036220">
    <property type="entry name" value="UDP-Glc/GDP-Man_DH_C_sf"/>
</dbReference>
<feature type="binding site" evidence="10">
    <location>
        <position position="260"/>
    </location>
    <ligand>
        <name>substrate</name>
    </ligand>
</feature>
<dbReference type="GO" id="GO:0051287">
    <property type="term" value="F:NAD binding"/>
    <property type="evidence" value="ECO:0007669"/>
    <property type="project" value="InterPro"/>
</dbReference>
<comment type="catalytic activity">
    <reaction evidence="7 8">
        <text>UDP-alpha-D-glucose + 2 NAD(+) + H2O = UDP-alpha-D-glucuronate + 2 NADH + 3 H(+)</text>
        <dbReference type="Rhea" id="RHEA:23596"/>
        <dbReference type="ChEBI" id="CHEBI:15377"/>
        <dbReference type="ChEBI" id="CHEBI:15378"/>
        <dbReference type="ChEBI" id="CHEBI:57540"/>
        <dbReference type="ChEBI" id="CHEBI:57945"/>
        <dbReference type="ChEBI" id="CHEBI:58052"/>
        <dbReference type="ChEBI" id="CHEBI:58885"/>
        <dbReference type="EC" id="1.1.1.22"/>
    </reaction>
</comment>
<evidence type="ECO:0000256" key="5">
    <source>
        <dbReference type="ARBA" id="ARBA00023002"/>
    </source>
</evidence>
<dbReference type="InterPro" id="IPR036291">
    <property type="entry name" value="NAD(P)-bd_dom_sf"/>
</dbReference>
<sequence>MRITLIGGGYVGLVSAACFADFGHSVVCMDKDCERVAALRRGHLPIYEPGLDALVAAGTAAGRLRFTDRMADAVDGSDIVFIAVGTPSRRGDGHADLTHVEAALHELAPLLRPGMVVATKSTVPVGTGDRIAALLARAVPGLSPPVASNPEFLRQGSAIDDFRRPDRVIIGVEDDAARQAMASVYRPLSLNQAPILFTGRRNAELIKYASNAFLAMKISFINEMADLCDAAGADVQEIARGLGMDRRIGSKFLHAGPGYGGSCFPKDTQALLRTARELGTPLRLVEETARLNRRRKDGLAARVARACGGSVRGRRIALLGLSFKPGTDDMREAPSLPLARMLRTAGAEVVATDPQALANAAHLLPDIQLVTDPYVAARGADAIVLVTEWNVYRALDLDRLAAAMRGRVFVDLRNVYADRRPDQHGFLYHGLGKPGRPAISPLDTPADAVSLPQPGFARDSMHPKPGMQPTL</sequence>
<dbReference type="SUPFAM" id="SSF51735">
    <property type="entry name" value="NAD(P)-binding Rossmann-fold domains"/>
    <property type="match status" value="1"/>
</dbReference>
<feature type="active site" description="Nucleophile" evidence="9">
    <location>
        <position position="263"/>
    </location>
</feature>
<dbReference type="Gene3D" id="3.40.50.720">
    <property type="entry name" value="NAD(P)-binding Rossmann-like Domain"/>
    <property type="match status" value="2"/>
</dbReference>
<dbReference type="PANTHER" id="PTHR43750">
    <property type="entry name" value="UDP-GLUCOSE 6-DEHYDROGENASE TUAD"/>
    <property type="match status" value="1"/>
</dbReference>
<dbReference type="SUPFAM" id="SSF48179">
    <property type="entry name" value="6-phosphogluconate dehydrogenase C-terminal domain-like"/>
    <property type="match status" value="1"/>
</dbReference>
<dbReference type="SMART" id="SM00984">
    <property type="entry name" value="UDPG_MGDP_dh_C"/>
    <property type="match status" value="1"/>
</dbReference>
<evidence type="ECO:0000256" key="6">
    <source>
        <dbReference type="ARBA" id="ARBA00023027"/>
    </source>
</evidence>
<evidence type="ECO:0000256" key="7">
    <source>
        <dbReference type="ARBA" id="ARBA00047473"/>
    </source>
</evidence>
<dbReference type="EMBL" id="LC066377">
    <property type="protein sequence ID" value="BAT28368.1"/>
    <property type="molecule type" value="Genomic_DNA"/>
</dbReference>
<proteinExistence type="inferred from homology"/>
<dbReference type="PANTHER" id="PTHR43750:SF3">
    <property type="entry name" value="UDP-GLUCOSE 6-DEHYDROGENASE TUAD"/>
    <property type="match status" value="1"/>
</dbReference>
<protein>
    <recommendedName>
        <fullName evidence="4 8">UDP-glucose 6-dehydrogenase</fullName>
        <ecNumber evidence="3 8">1.1.1.22</ecNumber>
    </recommendedName>
</protein>
<keyword evidence="6 8" id="KW-0520">NAD</keyword>
<evidence type="ECO:0000256" key="1">
    <source>
        <dbReference type="ARBA" id="ARBA00004701"/>
    </source>
</evidence>
<feature type="binding site" evidence="10">
    <location>
        <begin position="252"/>
        <end position="256"/>
    </location>
    <ligand>
        <name>substrate</name>
    </ligand>
</feature>
<feature type="domain" description="UDP-glucose/GDP-mannose dehydrogenase C-terminal" evidence="13">
    <location>
        <begin position="317"/>
        <end position="418"/>
    </location>
</feature>
<feature type="binding site" evidence="11">
    <location>
        <position position="331"/>
    </location>
    <ligand>
        <name>NAD(+)</name>
        <dbReference type="ChEBI" id="CHEBI:57540"/>
    </ligand>
</feature>
<evidence type="ECO:0000256" key="3">
    <source>
        <dbReference type="ARBA" id="ARBA00012954"/>
    </source>
</evidence>
<evidence type="ECO:0000256" key="12">
    <source>
        <dbReference type="SAM" id="MobiDB-lite"/>
    </source>
</evidence>
<evidence type="ECO:0000313" key="14">
    <source>
        <dbReference type="EMBL" id="BAT28368.1"/>
    </source>
</evidence>
<dbReference type="InterPro" id="IPR014027">
    <property type="entry name" value="UDP-Glc/GDP-Man_DH_C"/>
</dbReference>
<dbReference type="InterPro" id="IPR008927">
    <property type="entry name" value="6-PGluconate_DH-like_C_sf"/>
</dbReference>
<feature type="binding site" evidence="11">
    <location>
        <position position="86"/>
    </location>
    <ligand>
        <name>NAD(+)</name>
        <dbReference type="ChEBI" id="CHEBI:57540"/>
    </ligand>
</feature>
<dbReference type="Gene3D" id="1.20.5.100">
    <property type="entry name" value="Cytochrome c1, transmembrane anchor, C-terminal"/>
    <property type="match status" value="1"/>
</dbReference>
<feature type="binding site" evidence="11">
    <location>
        <position position="30"/>
    </location>
    <ligand>
        <name>NAD(+)</name>
        <dbReference type="ChEBI" id="CHEBI:57540"/>
    </ligand>
</feature>
<dbReference type="InterPro" id="IPR028357">
    <property type="entry name" value="UDPglc_DH_bac"/>
</dbReference>
<dbReference type="NCBIfam" id="TIGR03026">
    <property type="entry name" value="NDP-sugDHase"/>
    <property type="match status" value="1"/>
</dbReference>
<comment type="pathway">
    <text evidence="1">Nucleotide-sugar biosynthesis; UDP-alpha-D-glucuronate biosynthesis; UDP-alpha-D-glucuronate from UDP-alpha-D-glucose: step 1/1.</text>
</comment>
<feature type="binding site" evidence="11">
    <location>
        <position position="266"/>
    </location>
    <ligand>
        <name>NAD(+)</name>
        <dbReference type="ChEBI" id="CHEBI:57540"/>
    </ligand>
</feature>
<name>A0A0P0Z2U7_9HYPH</name>
<dbReference type="Pfam" id="PF03721">
    <property type="entry name" value="UDPG_MGDP_dh_N"/>
    <property type="match status" value="1"/>
</dbReference>